<gene>
    <name evidence="2" type="ORF">CGGC5_v009552</name>
</gene>
<reference evidence="2 3" key="1">
    <citation type="submission" date="2012-08" db="EMBL/GenBank/DDBJ databases">
        <authorList>
            <person name="Gan P.H.P."/>
            <person name="Ikeda K."/>
            <person name="Irieda H."/>
            <person name="Narusaka M."/>
            <person name="O'Connell R.J."/>
            <person name="Narusaka Y."/>
            <person name="Takano Y."/>
            <person name="Kubo Y."/>
            <person name="Shirasu K."/>
        </authorList>
    </citation>
    <scope>NUCLEOTIDE SEQUENCE [LARGE SCALE GENOMIC DNA]</scope>
    <source>
        <strain evidence="2 3">Nara gc5</strain>
    </source>
</reference>
<comment type="caution">
    <text evidence="2">The sequence shown here is derived from an EMBL/GenBank/DDBJ whole genome shotgun (WGS) entry which is preliminary data.</text>
</comment>
<organism evidence="2 3">
    <name type="scientific">Colletotrichum fructicola (strain Nara gc5)</name>
    <name type="common">Anthracnose fungus</name>
    <name type="synonym">Colletotrichum gloeosporioides (strain Nara gc5)</name>
    <dbReference type="NCBI Taxonomy" id="1213859"/>
    <lineage>
        <taxon>Eukaryota</taxon>
        <taxon>Fungi</taxon>
        <taxon>Dikarya</taxon>
        <taxon>Ascomycota</taxon>
        <taxon>Pezizomycotina</taxon>
        <taxon>Sordariomycetes</taxon>
        <taxon>Hypocreomycetidae</taxon>
        <taxon>Glomerellales</taxon>
        <taxon>Glomerellaceae</taxon>
        <taxon>Colletotrichum</taxon>
        <taxon>Colletotrichum gloeosporioides species complex</taxon>
    </lineage>
</organism>
<dbReference type="RefSeq" id="XP_066008471.1">
    <property type="nucleotide sequence ID" value="XM_066152188.1"/>
</dbReference>
<proteinExistence type="predicted"/>
<protein>
    <submittedName>
        <fullName evidence="2">Uncharacterized protein</fullName>
    </submittedName>
</protein>
<evidence type="ECO:0000313" key="3">
    <source>
        <dbReference type="Proteomes" id="UP000011096"/>
    </source>
</evidence>
<accession>A0A7J6J2S5</accession>
<feature type="compositionally biased region" description="Basic and acidic residues" evidence="1">
    <location>
        <begin position="61"/>
        <end position="70"/>
    </location>
</feature>
<dbReference type="InParanoid" id="A0A7J6J2S5"/>
<dbReference type="EMBL" id="ANPB02000005">
    <property type="protein sequence ID" value="KAF4482630.1"/>
    <property type="molecule type" value="Genomic_DNA"/>
</dbReference>
<dbReference type="AlphaFoldDB" id="A0A7J6J2S5"/>
<name>A0A7J6J2S5_COLFN</name>
<evidence type="ECO:0000256" key="1">
    <source>
        <dbReference type="SAM" id="MobiDB-lite"/>
    </source>
</evidence>
<evidence type="ECO:0000313" key="2">
    <source>
        <dbReference type="EMBL" id="KAF4482630.1"/>
    </source>
</evidence>
<keyword evidence="3" id="KW-1185">Reference proteome</keyword>
<dbReference type="Proteomes" id="UP000011096">
    <property type="component" value="Unassembled WGS sequence"/>
</dbReference>
<dbReference type="OrthoDB" id="10274875at2759"/>
<reference evidence="2 3" key="2">
    <citation type="submission" date="2020-04" db="EMBL/GenBank/DDBJ databases">
        <title>Genome sequencing and assembly of multiple isolates from the Colletotrichum gloeosporioides species complex.</title>
        <authorList>
            <person name="Gan P."/>
            <person name="Shirasu K."/>
        </authorList>
    </citation>
    <scope>NUCLEOTIDE SEQUENCE [LARGE SCALE GENOMIC DNA]</scope>
    <source>
        <strain evidence="2 3">Nara gc5</strain>
    </source>
</reference>
<sequence length="70" mass="7987">MILLARRVPYFLERINNSEGSRSRKKGFIPRSCPRRVGSGRTANAYTLASPRRHSISQAQGEKRVTTRNE</sequence>
<dbReference type="GeneID" id="90980041"/>
<feature type="region of interest" description="Disordered" evidence="1">
    <location>
        <begin position="19"/>
        <end position="70"/>
    </location>
</feature>